<dbReference type="PROSITE" id="PS51257">
    <property type="entry name" value="PROKAR_LIPOPROTEIN"/>
    <property type="match status" value="1"/>
</dbReference>
<sequence length="454" mass="49014">MKFIGTYIHTTLFSCTVQLYEIQEIYFEISINSCQYMLICIGLDTHHLSQVMMIVLIALQNEIPAAVIVETPTDPACSNFFTNISGKIDCYEACPENYPVSVNGTTECLASCPPNTPYEDDGVCVSRCGSGAYKIMEQSTKLLCMPACEGQGLYIVNSSNENSSQCIKQCPAATPYYQTGACVAKCASQTFTEVKGQQTLMCNASCQLYIKTGKSKQCFSSCPDTAPFQQKDKCVARCPTGSYYVSDSTFICTPKCSGLYIINATNKKSKQCVDACPAETPYYKKGICSANCSSGAYSLIKDVLTCQSSCKVYVMNETINSKQCLKTCPAEQQFLTSGLCSAHCASNAYAISSGLKCKASCPKYFVVNVTDQNSHQCVSKCTSGQTLTGKECVPKLKSKSSNLKSSTTFAAVLSGIAVAVVVLSVAAFVVHKKKAVREIVQRDQGFAAEVGQIE</sequence>
<evidence type="ECO:0000256" key="1">
    <source>
        <dbReference type="SAM" id="Phobius"/>
    </source>
</evidence>
<keyword evidence="1" id="KW-1133">Transmembrane helix</keyword>
<name>A0ABP1J687_9EUKA</name>
<keyword evidence="1" id="KW-0812">Transmembrane</keyword>
<evidence type="ECO:0000313" key="3">
    <source>
        <dbReference type="Proteomes" id="UP001642409"/>
    </source>
</evidence>
<dbReference type="SUPFAM" id="SSF57184">
    <property type="entry name" value="Growth factor receptor domain"/>
    <property type="match status" value="2"/>
</dbReference>
<feature type="transmembrane region" description="Helical" evidence="1">
    <location>
        <begin position="409"/>
        <end position="430"/>
    </location>
</feature>
<reference evidence="2 3" key="1">
    <citation type="submission" date="2024-07" db="EMBL/GenBank/DDBJ databases">
        <authorList>
            <person name="Akdeniz Z."/>
        </authorList>
    </citation>
    <scope>NUCLEOTIDE SEQUENCE [LARGE SCALE GENOMIC DNA]</scope>
</reference>
<accession>A0ABP1J687</accession>
<dbReference type="InterPro" id="IPR009030">
    <property type="entry name" value="Growth_fac_rcpt_cys_sf"/>
</dbReference>
<evidence type="ECO:0000313" key="2">
    <source>
        <dbReference type="EMBL" id="CAL6030684.1"/>
    </source>
</evidence>
<keyword evidence="1" id="KW-0472">Membrane</keyword>
<gene>
    <name evidence="2" type="ORF">HINF_LOCUS33561</name>
</gene>
<dbReference type="Proteomes" id="UP001642409">
    <property type="component" value="Unassembled WGS sequence"/>
</dbReference>
<comment type="caution">
    <text evidence="2">The sequence shown here is derived from an EMBL/GenBank/DDBJ whole genome shotgun (WGS) entry which is preliminary data.</text>
</comment>
<protein>
    <submittedName>
        <fullName evidence="2">Putative</fullName>
    </submittedName>
</protein>
<proteinExistence type="predicted"/>
<keyword evidence="3" id="KW-1185">Reference proteome</keyword>
<organism evidence="2 3">
    <name type="scientific">Hexamita inflata</name>
    <dbReference type="NCBI Taxonomy" id="28002"/>
    <lineage>
        <taxon>Eukaryota</taxon>
        <taxon>Metamonada</taxon>
        <taxon>Diplomonadida</taxon>
        <taxon>Hexamitidae</taxon>
        <taxon>Hexamitinae</taxon>
        <taxon>Hexamita</taxon>
    </lineage>
</organism>
<dbReference type="EMBL" id="CAXDID020000117">
    <property type="protein sequence ID" value="CAL6030684.1"/>
    <property type="molecule type" value="Genomic_DNA"/>
</dbReference>